<feature type="domain" description="C3H1-type" evidence="14">
    <location>
        <begin position="162"/>
        <end position="184"/>
    </location>
</feature>
<dbReference type="Pfam" id="PF00642">
    <property type="entry name" value="zf-CCCH"/>
    <property type="match status" value="2"/>
</dbReference>
<name>A0A2S5BIA9_9BASI</name>
<dbReference type="SMART" id="SM00343">
    <property type="entry name" value="ZnF_C2HC"/>
    <property type="match status" value="1"/>
</dbReference>
<comment type="similarity">
    <text evidence="2 12">Belongs to the CPSF4/YTH1 family.</text>
</comment>
<dbReference type="AlphaFoldDB" id="A0A2S5BIA9"/>
<dbReference type="Pfam" id="PF00098">
    <property type="entry name" value="zf-CCHC"/>
    <property type="match status" value="1"/>
</dbReference>
<feature type="domain" description="C3H1-type" evidence="14">
    <location>
        <begin position="133"/>
        <end position="160"/>
    </location>
</feature>
<evidence type="ECO:0000256" key="1">
    <source>
        <dbReference type="ARBA" id="ARBA00004123"/>
    </source>
</evidence>
<evidence type="ECO:0000313" key="16">
    <source>
        <dbReference type="EMBL" id="POY76483.1"/>
    </source>
</evidence>
<dbReference type="InterPro" id="IPR036875">
    <property type="entry name" value="Znf_CCHC_sf"/>
</dbReference>
<evidence type="ECO:0000256" key="4">
    <source>
        <dbReference type="ARBA" id="ARBA00022723"/>
    </source>
</evidence>
<keyword evidence="8 12" id="KW-0694">RNA-binding</keyword>
<evidence type="ECO:0000259" key="15">
    <source>
        <dbReference type="PROSITE" id="PS50158"/>
    </source>
</evidence>
<dbReference type="Pfam" id="PF14608">
    <property type="entry name" value="zf-CCCH_2"/>
    <property type="match status" value="2"/>
</dbReference>
<evidence type="ECO:0000256" key="13">
    <source>
        <dbReference type="SAM" id="MobiDB-lite"/>
    </source>
</evidence>
<keyword evidence="5 12" id="KW-0677">Repeat</keyword>
<keyword evidence="9 12" id="KW-0539">Nucleus</keyword>
<evidence type="ECO:0000313" key="17">
    <source>
        <dbReference type="Proteomes" id="UP000237144"/>
    </source>
</evidence>
<evidence type="ECO:0000256" key="2">
    <source>
        <dbReference type="ARBA" id="ARBA00008907"/>
    </source>
</evidence>
<feature type="zinc finger region" description="C3H1-type" evidence="11">
    <location>
        <begin position="33"/>
        <end position="61"/>
    </location>
</feature>
<evidence type="ECO:0000256" key="5">
    <source>
        <dbReference type="ARBA" id="ARBA00022737"/>
    </source>
</evidence>
<dbReference type="GO" id="GO:0016779">
    <property type="term" value="F:nucleotidyltransferase activity"/>
    <property type="evidence" value="ECO:0007669"/>
    <property type="project" value="UniProtKB-KW"/>
</dbReference>
<keyword evidence="3 12" id="KW-0507">mRNA processing</keyword>
<dbReference type="InterPro" id="IPR000571">
    <property type="entry name" value="Znf_CCCH"/>
</dbReference>
<evidence type="ECO:0000256" key="3">
    <source>
        <dbReference type="ARBA" id="ARBA00022664"/>
    </source>
</evidence>
<dbReference type="GO" id="GO:0031124">
    <property type="term" value="P:mRNA 3'-end processing"/>
    <property type="evidence" value="ECO:0007669"/>
    <property type="project" value="UniProtKB-UniRule"/>
</dbReference>
<keyword evidence="4 11" id="KW-0479">Metal-binding</keyword>
<keyword evidence="7 11" id="KW-0862">Zinc</keyword>
<evidence type="ECO:0000256" key="8">
    <source>
        <dbReference type="ARBA" id="ARBA00022884"/>
    </source>
</evidence>
<dbReference type="Proteomes" id="UP000237144">
    <property type="component" value="Unassembled WGS sequence"/>
</dbReference>
<feature type="region of interest" description="Disordered" evidence="13">
    <location>
        <begin position="224"/>
        <end position="263"/>
    </location>
</feature>
<proteinExistence type="inferred from homology"/>
<dbReference type="GO" id="GO:0008270">
    <property type="term" value="F:zinc ion binding"/>
    <property type="evidence" value="ECO:0007669"/>
    <property type="project" value="UniProtKB-KW"/>
</dbReference>
<dbReference type="InterPro" id="IPR036855">
    <property type="entry name" value="Znf_CCCH_sf"/>
</dbReference>
<feature type="domain" description="C3H1-type" evidence="14">
    <location>
        <begin position="33"/>
        <end position="61"/>
    </location>
</feature>
<comment type="subcellular location">
    <subcellularLocation>
        <location evidence="1 12">Nucleus</location>
    </subcellularLocation>
</comment>
<dbReference type="SUPFAM" id="SSF90229">
    <property type="entry name" value="CCCH zinc finger"/>
    <property type="match status" value="2"/>
</dbReference>
<feature type="domain" description="CCHC-type" evidence="15">
    <location>
        <begin position="307"/>
        <end position="322"/>
    </location>
</feature>
<keyword evidence="6 11" id="KW-0863">Zinc-finger</keyword>
<dbReference type="OrthoDB" id="1914176at2759"/>
<dbReference type="PANTHER" id="PTHR23102:SF24">
    <property type="entry name" value="CLEAVAGE AND POLYADENYLATION SPECIFICITY FACTOR SUBUNIT 4"/>
    <property type="match status" value="1"/>
</dbReference>
<dbReference type="GO" id="GO:0016787">
    <property type="term" value="F:hydrolase activity"/>
    <property type="evidence" value="ECO:0007669"/>
    <property type="project" value="UniProtKB-KW"/>
</dbReference>
<organism evidence="16 17">
    <name type="scientific">Rhodotorula taiwanensis</name>
    <dbReference type="NCBI Taxonomy" id="741276"/>
    <lineage>
        <taxon>Eukaryota</taxon>
        <taxon>Fungi</taxon>
        <taxon>Dikarya</taxon>
        <taxon>Basidiomycota</taxon>
        <taxon>Pucciniomycotina</taxon>
        <taxon>Microbotryomycetes</taxon>
        <taxon>Sporidiobolales</taxon>
        <taxon>Sporidiobolaceae</taxon>
        <taxon>Rhodotorula</taxon>
    </lineage>
</organism>
<dbReference type="PROSITE" id="PS50158">
    <property type="entry name" value="ZF_CCHC"/>
    <property type="match status" value="1"/>
</dbReference>
<feature type="zinc finger region" description="C3H1-type" evidence="11">
    <location>
        <begin position="133"/>
        <end position="160"/>
    </location>
</feature>
<dbReference type="STRING" id="741276.A0A2S5BIA9"/>
<dbReference type="GO" id="GO:0003723">
    <property type="term" value="F:RNA binding"/>
    <property type="evidence" value="ECO:0007669"/>
    <property type="project" value="UniProtKB-UniRule"/>
</dbReference>
<dbReference type="PANTHER" id="PTHR23102">
    <property type="entry name" value="CLEAVAGE AND POLYADENYLATION SPECIFICITY FACTOR SUBUNIT 4-RELATED"/>
    <property type="match status" value="1"/>
</dbReference>
<evidence type="ECO:0000256" key="7">
    <source>
        <dbReference type="ARBA" id="ARBA00022833"/>
    </source>
</evidence>
<dbReference type="EMBL" id="PJQD01000005">
    <property type="protein sequence ID" value="POY76483.1"/>
    <property type="molecule type" value="Genomic_DNA"/>
</dbReference>
<sequence>MASVVETDARHLFLHSDLSIEPFLKNELQLRLDSDAQLCPAYTASQSCPRGANCPLRHVQPSPLNFQPKPPIPASQHARTVCKHWLRGLCKKGTSCEFMHEYHLRKMPECWFFAKYGFCSNGDECMYLHVTEEMRIRECPLYRKGFCPQGPNCKLKHVRRVMCDNYLVGFCPKGKDCPLGHAKFEPEPEPPLSSTRIPDVSGARFLPEATFRLYRKDWLEHAADPSGRSGAGSGGDYRQRHNDHSGGGQSRPPMGAGMGMGGGAGGMGDGGGGYSGGGKRDLATVTCFKWCPNGAGGAGVDLSTITCFKCGQTGHFANHCPQSAAGAGGARRY</sequence>
<reference evidence="16 17" key="1">
    <citation type="journal article" date="2018" name="Front. Microbiol.">
        <title>Prospects for Fungal Bioremediation of Acidic Radioactive Waste Sites: Characterization and Genome Sequence of Rhodotorula taiwanensis MD1149.</title>
        <authorList>
            <person name="Tkavc R."/>
            <person name="Matrosova V.Y."/>
            <person name="Grichenko O.E."/>
            <person name="Gostincar C."/>
            <person name="Volpe R.P."/>
            <person name="Klimenkova P."/>
            <person name="Gaidamakova E.K."/>
            <person name="Zhou C.E."/>
            <person name="Stewart B.J."/>
            <person name="Lyman M.G."/>
            <person name="Malfatti S.A."/>
            <person name="Rubinfeld B."/>
            <person name="Courtot M."/>
            <person name="Singh J."/>
            <person name="Dalgard C.L."/>
            <person name="Hamilton T."/>
            <person name="Frey K.G."/>
            <person name="Gunde-Cimerman N."/>
            <person name="Dugan L."/>
            <person name="Daly M.J."/>
        </authorList>
    </citation>
    <scope>NUCLEOTIDE SEQUENCE [LARGE SCALE GENOMIC DNA]</scope>
    <source>
        <strain evidence="16 17">MD1149</strain>
    </source>
</reference>
<feature type="zinc finger region" description="C3H1-type" evidence="11">
    <location>
        <begin position="81"/>
        <end position="103"/>
    </location>
</feature>
<evidence type="ECO:0000256" key="12">
    <source>
        <dbReference type="RuleBase" id="RU369008"/>
    </source>
</evidence>
<feature type="domain" description="C3H1-type" evidence="14">
    <location>
        <begin position="81"/>
        <end position="103"/>
    </location>
</feature>
<accession>A0A2S5BIA9</accession>
<evidence type="ECO:0000256" key="11">
    <source>
        <dbReference type="PROSITE-ProRule" id="PRU00723"/>
    </source>
</evidence>
<dbReference type="InterPro" id="IPR045348">
    <property type="entry name" value="CPSF4/Yth1"/>
</dbReference>
<dbReference type="SMART" id="SM00356">
    <property type="entry name" value="ZnF_C3H1"/>
    <property type="match status" value="5"/>
</dbReference>
<feature type="zinc finger region" description="C3H1-type" evidence="11">
    <location>
        <begin position="104"/>
        <end position="132"/>
    </location>
</feature>
<dbReference type="FunFam" id="4.10.1000.10:FF:000017">
    <property type="entry name" value="Cleavage and polyadenylation specificity factor 30 kDa subunit"/>
    <property type="match status" value="1"/>
</dbReference>
<dbReference type="Gene3D" id="4.10.60.10">
    <property type="entry name" value="Zinc finger, CCHC-type"/>
    <property type="match status" value="1"/>
</dbReference>
<evidence type="ECO:0000256" key="9">
    <source>
        <dbReference type="ARBA" id="ARBA00023242"/>
    </source>
</evidence>
<feature type="zinc finger region" description="C3H1-type" evidence="11">
    <location>
        <begin position="162"/>
        <end position="184"/>
    </location>
</feature>
<keyword evidence="16" id="KW-0378">Hydrolase</keyword>
<keyword evidence="16" id="KW-0808">Transferase</keyword>
<feature type="domain" description="C3H1-type" evidence="14">
    <location>
        <begin position="104"/>
        <end position="132"/>
    </location>
</feature>
<evidence type="ECO:0000256" key="6">
    <source>
        <dbReference type="ARBA" id="ARBA00022771"/>
    </source>
</evidence>
<keyword evidence="16" id="KW-0548">Nucleotidyltransferase</keyword>
<evidence type="ECO:0000256" key="10">
    <source>
        <dbReference type="ARBA" id="ARBA00024826"/>
    </source>
</evidence>
<dbReference type="Gene3D" id="4.10.1000.10">
    <property type="entry name" value="Zinc finger, CCCH-type"/>
    <property type="match status" value="2"/>
</dbReference>
<comment type="function">
    <text evidence="10 12">Component of the cleavage factor I (CF I) involved in pre-mRNA 3'-end processing.</text>
</comment>
<dbReference type="SUPFAM" id="SSF57756">
    <property type="entry name" value="Retrovirus zinc finger-like domains"/>
    <property type="match status" value="1"/>
</dbReference>
<evidence type="ECO:0000259" key="14">
    <source>
        <dbReference type="PROSITE" id="PS50103"/>
    </source>
</evidence>
<dbReference type="InterPro" id="IPR001878">
    <property type="entry name" value="Znf_CCHC"/>
</dbReference>
<comment type="caution">
    <text evidence="16">The sequence shown here is derived from an EMBL/GenBank/DDBJ whole genome shotgun (WGS) entry which is preliminary data.</text>
</comment>
<protein>
    <recommendedName>
        <fullName evidence="12">mRNA 3'-end-processing protein</fullName>
    </recommendedName>
</protein>
<keyword evidence="17" id="KW-1185">Reference proteome</keyword>
<dbReference type="GO" id="GO:0005634">
    <property type="term" value="C:nucleus"/>
    <property type="evidence" value="ECO:0007669"/>
    <property type="project" value="UniProtKB-SubCell"/>
</dbReference>
<gene>
    <name evidence="16" type="ORF">BMF94_0684</name>
</gene>
<dbReference type="PROSITE" id="PS50103">
    <property type="entry name" value="ZF_C3H1"/>
    <property type="match status" value="5"/>
</dbReference>